<evidence type="ECO:0000256" key="10">
    <source>
        <dbReference type="ARBA" id="ARBA00023201"/>
    </source>
</evidence>
<organism evidence="15 16">
    <name type="scientific">Penaeus vannamei</name>
    <name type="common">Whiteleg shrimp</name>
    <name type="synonym">Litopenaeus vannamei</name>
    <dbReference type="NCBI Taxonomy" id="6689"/>
    <lineage>
        <taxon>Eukaryota</taxon>
        <taxon>Metazoa</taxon>
        <taxon>Ecdysozoa</taxon>
        <taxon>Arthropoda</taxon>
        <taxon>Crustacea</taxon>
        <taxon>Multicrustacea</taxon>
        <taxon>Malacostraca</taxon>
        <taxon>Eumalacostraca</taxon>
        <taxon>Eucarida</taxon>
        <taxon>Decapoda</taxon>
        <taxon>Dendrobranchiata</taxon>
        <taxon>Penaeoidea</taxon>
        <taxon>Penaeidae</taxon>
        <taxon>Penaeus</taxon>
    </lineage>
</organism>
<keyword evidence="8 12" id="KW-0406">Ion transport</keyword>
<evidence type="ECO:0000256" key="13">
    <source>
        <dbReference type="SAM" id="MobiDB-lite"/>
    </source>
</evidence>
<dbReference type="PRINTS" id="PR01078">
    <property type="entry name" value="AMINACHANNEL"/>
</dbReference>
<dbReference type="OrthoDB" id="6381924at2759"/>
<dbReference type="PANTHER" id="PTHR11690:SF300">
    <property type="entry name" value="PICKPOCKET PROTEIN 19"/>
    <property type="match status" value="1"/>
</dbReference>
<reference evidence="15 16" key="1">
    <citation type="submission" date="2018-04" db="EMBL/GenBank/DDBJ databases">
        <authorList>
            <person name="Zhang X."/>
            <person name="Yuan J."/>
            <person name="Li F."/>
            <person name="Xiang J."/>
        </authorList>
    </citation>
    <scope>NUCLEOTIDE SEQUENCE [LARGE SCALE GENOMIC DNA]</scope>
    <source>
        <tissue evidence="15">Muscle</tissue>
    </source>
</reference>
<evidence type="ECO:0000256" key="6">
    <source>
        <dbReference type="ARBA" id="ARBA00022989"/>
    </source>
</evidence>
<feature type="transmembrane region" description="Helical" evidence="14">
    <location>
        <begin position="608"/>
        <end position="632"/>
    </location>
</feature>
<dbReference type="Gene3D" id="2.60.470.10">
    <property type="entry name" value="Acid-sensing ion channels like domains"/>
    <property type="match status" value="1"/>
</dbReference>
<keyword evidence="11 12" id="KW-0407">Ion channel</keyword>
<accession>A0A423TQL6</accession>
<evidence type="ECO:0000256" key="5">
    <source>
        <dbReference type="ARBA" id="ARBA00022692"/>
    </source>
</evidence>
<dbReference type="Pfam" id="PF00858">
    <property type="entry name" value="ASC"/>
    <property type="match status" value="1"/>
</dbReference>
<comment type="subcellular location">
    <subcellularLocation>
        <location evidence="1">Membrane</location>
        <topology evidence="1">Multi-pass membrane protein</topology>
    </subcellularLocation>
</comment>
<keyword evidence="3 12" id="KW-0813">Transport</keyword>
<evidence type="ECO:0000256" key="8">
    <source>
        <dbReference type="ARBA" id="ARBA00023065"/>
    </source>
</evidence>
<comment type="caution">
    <text evidence="15">The sequence shown here is derived from an EMBL/GenBank/DDBJ whole genome shotgun (WGS) entry which is preliminary data.</text>
</comment>
<dbReference type="GO" id="GO:0015280">
    <property type="term" value="F:ligand-gated sodium channel activity"/>
    <property type="evidence" value="ECO:0007669"/>
    <property type="project" value="TreeGrafter"/>
</dbReference>
<keyword evidence="16" id="KW-1185">Reference proteome</keyword>
<keyword evidence="10 12" id="KW-0739">Sodium transport</keyword>
<evidence type="ECO:0000256" key="4">
    <source>
        <dbReference type="ARBA" id="ARBA00022461"/>
    </source>
</evidence>
<gene>
    <name evidence="15" type="ORF">C7M84_002524</name>
</gene>
<feature type="compositionally biased region" description="Polar residues" evidence="13">
    <location>
        <begin position="80"/>
        <end position="105"/>
    </location>
</feature>
<keyword evidence="5 12" id="KW-0812">Transmembrane</keyword>
<dbReference type="STRING" id="6689.A0A423TQL6"/>
<feature type="region of interest" description="Disordered" evidence="13">
    <location>
        <begin position="1"/>
        <end position="25"/>
    </location>
</feature>
<proteinExistence type="inferred from homology"/>
<feature type="transmembrane region" description="Helical" evidence="14">
    <location>
        <begin position="187"/>
        <end position="205"/>
    </location>
</feature>
<dbReference type="AlphaFoldDB" id="A0A423TQL6"/>
<dbReference type="PANTHER" id="PTHR11690">
    <property type="entry name" value="AMILORIDE-SENSITIVE SODIUM CHANNEL-RELATED"/>
    <property type="match status" value="1"/>
</dbReference>
<dbReference type="EMBL" id="QCYY01001339">
    <property type="protein sequence ID" value="ROT78758.1"/>
    <property type="molecule type" value="Genomic_DNA"/>
</dbReference>
<evidence type="ECO:0000313" key="15">
    <source>
        <dbReference type="EMBL" id="ROT78758.1"/>
    </source>
</evidence>
<dbReference type="GO" id="GO:0005886">
    <property type="term" value="C:plasma membrane"/>
    <property type="evidence" value="ECO:0007669"/>
    <property type="project" value="TreeGrafter"/>
</dbReference>
<name>A0A423TQL6_PENVA</name>
<evidence type="ECO:0000256" key="3">
    <source>
        <dbReference type="ARBA" id="ARBA00022448"/>
    </source>
</evidence>
<evidence type="ECO:0000256" key="12">
    <source>
        <dbReference type="RuleBase" id="RU000679"/>
    </source>
</evidence>
<keyword evidence="7" id="KW-0915">Sodium</keyword>
<keyword evidence="9 14" id="KW-0472">Membrane</keyword>
<comment type="similarity">
    <text evidence="2 12">Belongs to the amiloride-sensitive sodium channel (TC 1.A.6) family.</text>
</comment>
<evidence type="ECO:0000256" key="11">
    <source>
        <dbReference type="ARBA" id="ARBA00023303"/>
    </source>
</evidence>
<evidence type="ECO:0000256" key="2">
    <source>
        <dbReference type="ARBA" id="ARBA00007193"/>
    </source>
</evidence>
<feature type="compositionally biased region" description="Basic and acidic residues" evidence="13">
    <location>
        <begin position="110"/>
        <end position="123"/>
    </location>
</feature>
<dbReference type="Proteomes" id="UP000283509">
    <property type="component" value="Unassembled WGS sequence"/>
</dbReference>
<evidence type="ECO:0000256" key="9">
    <source>
        <dbReference type="ARBA" id="ARBA00023136"/>
    </source>
</evidence>
<reference evidence="15 16" key="2">
    <citation type="submission" date="2019-01" db="EMBL/GenBank/DDBJ databases">
        <title>The decoding of complex shrimp genome reveals the adaptation for benthos swimmer, frequently molting mechanism and breeding impact on genome.</title>
        <authorList>
            <person name="Sun Y."/>
            <person name="Gao Y."/>
            <person name="Yu Y."/>
        </authorList>
    </citation>
    <scope>NUCLEOTIDE SEQUENCE [LARGE SCALE GENOMIC DNA]</scope>
    <source>
        <tissue evidence="15">Muscle</tissue>
    </source>
</reference>
<sequence length="648" mass="72904">MADERETEEVGLPPEREARDSRDATRSFARNAGLCVQDRLAFDEDPPSYEMMYPSSSDDRNASILSNTNIDCGIVLSPTNLKENTKSQPNSNQIVPQTPQDTKVTSRPAIKHDDSKLKLTQENEKPEKVLQRKITLTKLTETREKLMVQASGLTKGARETLREFCQKTTAHGFSHVVEKDIHIIMRIFWVVVTFVSLGALLSVGYDATYAAFVTKRPYTEVTYRNNQSTGIRLPDVTVCTLSGFWKSKMEQYNVSKTLASYLLLAVRGTEVISPVLSRDPKRIILLREELREYLEVHKVTLEELIIMLSPGCEELVKGCYSASESMSSSECCQTVLRPTITTLGVCFTTLNQNGLRLNQTIAGLVGGYRILFDVALREYMEFDYNVVSTTSLAEAGIHVSLSNFASSPAVAANIQAVRIAPNTAASVALDVTNIDHTEVYLDAWLLPNPRPRCVSEEKFWAMSEEERAYTGSNQYFSLLYRDCLNYYFNCSFLPFMFANDTTSACMPEITLYQSKINDEMMDCVQNHLSQLGGDFGKLCFTTTINQQLSYTTLMESGVQSIIDNRLLPPNITLSMVNIYYTELGFTEYYERIPTFITWFSDLGGQMGLFMGASFITLVELIFTVCYVLRVLLTRGLRVLMNKVCGNNT</sequence>
<evidence type="ECO:0000256" key="7">
    <source>
        <dbReference type="ARBA" id="ARBA00023053"/>
    </source>
</evidence>
<evidence type="ECO:0000256" key="14">
    <source>
        <dbReference type="SAM" id="Phobius"/>
    </source>
</evidence>
<dbReference type="InterPro" id="IPR001873">
    <property type="entry name" value="ENaC"/>
</dbReference>
<evidence type="ECO:0000256" key="1">
    <source>
        <dbReference type="ARBA" id="ARBA00004141"/>
    </source>
</evidence>
<protein>
    <submittedName>
        <fullName evidence="15">Acid-sensing ion channel 4</fullName>
    </submittedName>
</protein>
<feature type="compositionally biased region" description="Basic and acidic residues" evidence="13">
    <location>
        <begin position="14"/>
        <end position="25"/>
    </location>
</feature>
<feature type="region of interest" description="Disordered" evidence="13">
    <location>
        <begin position="80"/>
        <end position="123"/>
    </location>
</feature>
<dbReference type="Gene3D" id="1.10.287.770">
    <property type="entry name" value="YojJ-like"/>
    <property type="match status" value="1"/>
</dbReference>
<keyword evidence="6 14" id="KW-1133">Transmembrane helix</keyword>
<keyword evidence="4 12" id="KW-0894">Sodium channel</keyword>
<evidence type="ECO:0000313" key="16">
    <source>
        <dbReference type="Proteomes" id="UP000283509"/>
    </source>
</evidence>